<dbReference type="AlphaFoldDB" id="A0A2M8QA93"/>
<sequence length="433" mass="46566">MPLQSDYFLNLRNYRGAAVSKPTFAGSNASLVRAHNLRAVLNQFLDASSVSRVQLAERTSLSNTTITHLIDDLLAHGIVVEDESETARHNGHRRVGRPRTALRINPNARHAVGVHIGIGILRVAVVNLHAEIIHNTIAEFDVGAPAARVLSQIAVLVKRAIANSNIQLDRLIGLGIGASGLVDYEAGVNVFAPNLGWRDVPVRAWMHDRLGLPTTVDNNVRAMALGEALFGSGRGAGVLAFVYGRIGVGAGFVVNGRPFRGSGAGAGEIGHTVMIPDGGDRCMCGRRGCLETLISEPVLVREAERLARRRPRGALARALRQDGRAKPIERIFAAAREGDASTLGLLEDRARYLGIALANLVNVLNPELILLGGMFAQGSEFFLPVAERVMREQAFASLGDRVRVRPTQFGWRAGVIGAAALALSKFFYQLEDA</sequence>
<evidence type="ECO:0000313" key="3">
    <source>
        <dbReference type="Proteomes" id="UP000230790"/>
    </source>
</evidence>
<dbReference type="InterPro" id="IPR036388">
    <property type="entry name" value="WH-like_DNA-bd_sf"/>
</dbReference>
<dbReference type="Proteomes" id="UP000230790">
    <property type="component" value="Unassembled WGS sequence"/>
</dbReference>
<evidence type="ECO:0008006" key="4">
    <source>
        <dbReference type="Google" id="ProtNLM"/>
    </source>
</evidence>
<dbReference type="PANTHER" id="PTHR18964">
    <property type="entry name" value="ROK (REPRESSOR, ORF, KINASE) FAMILY"/>
    <property type="match status" value="1"/>
</dbReference>
<dbReference type="InterPro" id="IPR000600">
    <property type="entry name" value="ROK"/>
</dbReference>
<proteinExistence type="inferred from homology"/>
<comment type="similarity">
    <text evidence="1">Belongs to the ROK (NagC/XylR) family.</text>
</comment>
<dbReference type="Gene3D" id="3.30.420.40">
    <property type="match status" value="2"/>
</dbReference>
<organism evidence="2 3">
    <name type="scientific">Candidatus Thermofonsia Clade 3 bacterium</name>
    <dbReference type="NCBI Taxonomy" id="2364212"/>
    <lineage>
        <taxon>Bacteria</taxon>
        <taxon>Bacillati</taxon>
        <taxon>Chloroflexota</taxon>
        <taxon>Candidatus Thermofontia</taxon>
        <taxon>Candidatus Thermofonsia Clade 3</taxon>
    </lineage>
</organism>
<dbReference type="SUPFAM" id="SSF53067">
    <property type="entry name" value="Actin-like ATPase domain"/>
    <property type="match status" value="1"/>
</dbReference>
<dbReference type="InterPro" id="IPR036390">
    <property type="entry name" value="WH_DNA-bd_sf"/>
</dbReference>
<dbReference type="EMBL" id="PGTN01000103">
    <property type="protein sequence ID" value="PJF46729.1"/>
    <property type="molecule type" value="Genomic_DNA"/>
</dbReference>
<dbReference type="Pfam" id="PF00480">
    <property type="entry name" value="ROK"/>
    <property type="match status" value="1"/>
</dbReference>
<comment type="caution">
    <text evidence="2">The sequence shown here is derived from an EMBL/GenBank/DDBJ whole genome shotgun (WGS) entry which is preliminary data.</text>
</comment>
<reference evidence="2 3" key="1">
    <citation type="submission" date="2017-11" db="EMBL/GenBank/DDBJ databases">
        <title>Evolution of Phototrophy in the Chloroflexi Phylum Driven by Horizontal Gene Transfer.</title>
        <authorList>
            <person name="Ward L.M."/>
            <person name="Hemp J."/>
            <person name="Shih P.M."/>
            <person name="Mcglynn S.E."/>
            <person name="Fischer W."/>
        </authorList>
    </citation>
    <scope>NUCLEOTIDE SEQUENCE [LARGE SCALE GENOMIC DNA]</scope>
    <source>
        <strain evidence="2">JP3_7</strain>
    </source>
</reference>
<accession>A0A2M8QA93</accession>
<name>A0A2M8QA93_9CHLR</name>
<dbReference type="PANTHER" id="PTHR18964:SF149">
    <property type="entry name" value="BIFUNCTIONAL UDP-N-ACETYLGLUCOSAMINE 2-EPIMERASE_N-ACETYLMANNOSAMINE KINASE"/>
    <property type="match status" value="1"/>
</dbReference>
<protein>
    <recommendedName>
        <fullName evidence="4">ROK family transcriptional regulator</fullName>
    </recommendedName>
</protein>
<evidence type="ECO:0000256" key="1">
    <source>
        <dbReference type="ARBA" id="ARBA00006479"/>
    </source>
</evidence>
<evidence type="ECO:0000313" key="2">
    <source>
        <dbReference type="EMBL" id="PJF46729.1"/>
    </source>
</evidence>
<dbReference type="InterPro" id="IPR043129">
    <property type="entry name" value="ATPase_NBD"/>
</dbReference>
<dbReference type="SUPFAM" id="SSF46785">
    <property type="entry name" value="Winged helix' DNA-binding domain"/>
    <property type="match status" value="1"/>
</dbReference>
<dbReference type="Gene3D" id="1.10.10.10">
    <property type="entry name" value="Winged helix-like DNA-binding domain superfamily/Winged helix DNA-binding domain"/>
    <property type="match status" value="1"/>
</dbReference>
<gene>
    <name evidence="2" type="ORF">CUN48_12310</name>
</gene>
<dbReference type="CDD" id="cd24076">
    <property type="entry name" value="ASKHA_ATPase_ROK_BsXylR-like"/>
    <property type="match status" value="1"/>
</dbReference>